<dbReference type="NCBIfam" id="NF003962">
    <property type="entry name" value="PRK05454.2-5"/>
    <property type="match status" value="1"/>
</dbReference>
<evidence type="ECO:0000313" key="15">
    <source>
        <dbReference type="Proteomes" id="UP000199382"/>
    </source>
</evidence>
<evidence type="ECO:0000256" key="6">
    <source>
        <dbReference type="ARBA" id="ARBA00022519"/>
    </source>
</evidence>
<evidence type="ECO:0000256" key="1">
    <source>
        <dbReference type="ARBA" id="ARBA00004429"/>
    </source>
</evidence>
<feature type="transmembrane region" description="Helical" evidence="12">
    <location>
        <begin position="526"/>
        <end position="546"/>
    </location>
</feature>
<reference evidence="14 15" key="1">
    <citation type="submission" date="2016-10" db="EMBL/GenBank/DDBJ databases">
        <authorList>
            <person name="de Groot N.N."/>
        </authorList>
    </citation>
    <scope>NUCLEOTIDE SEQUENCE [LARGE SCALE GENOMIC DNA]</scope>
    <source>
        <strain evidence="14 15">DSM 25294</strain>
    </source>
</reference>
<gene>
    <name evidence="14" type="ORF">SAMN04488026_105732</name>
</gene>
<dbReference type="InterPro" id="IPR029044">
    <property type="entry name" value="Nucleotide-diphossugar_trans"/>
</dbReference>
<dbReference type="RefSeq" id="WP_093161645.1">
    <property type="nucleotide sequence ID" value="NZ_FNEK01000057.1"/>
</dbReference>
<evidence type="ECO:0000256" key="5">
    <source>
        <dbReference type="ARBA" id="ARBA00022475"/>
    </source>
</evidence>
<organism evidence="14 15">
    <name type="scientific">Aliiruegeria lutimaris</name>
    <dbReference type="NCBI Taxonomy" id="571298"/>
    <lineage>
        <taxon>Bacteria</taxon>
        <taxon>Pseudomonadati</taxon>
        <taxon>Pseudomonadota</taxon>
        <taxon>Alphaproteobacteria</taxon>
        <taxon>Rhodobacterales</taxon>
        <taxon>Roseobacteraceae</taxon>
        <taxon>Aliiruegeria</taxon>
    </lineage>
</organism>
<feature type="transmembrane region" description="Helical" evidence="12">
    <location>
        <begin position="442"/>
        <end position="464"/>
    </location>
</feature>
<dbReference type="PANTHER" id="PTHR43867:SF5">
    <property type="entry name" value="GLUCANS BIOSYNTHESIS GLUCOSYLTRANSFERASE H"/>
    <property type="match status" value="1"/>
</dbReference>
<evidence type="ECO:0000256" key="2">
    <source>
        <dbReference type="ARBA" id="ARBA00005001"/>
    </source>
</evidence>
<dbReference type="OrthoDB" id="9775281at2"/>
<feature type="domain" description="Glycosyltransferase 2-like" evidence="13">
    <location>
        <begin position="190"/>
        <end position="387"/>
    </location>
</feature>
<keyword evidence="10 12" id="KW-1133">Transmembrane helix</keyword>
<sequence>MRDVGHITARRRAPGSLRVACLGLAALCGLLATVALAQISARNGVSIWDIVRCAIFFVTTIWLAWGAVQAMLGLSGRDDRAPLPELAQPQPPTVLLLPICHEDPVAVFARVAAMDRSIRSAGLEIDIAVLSDSQTEAARDRERAIFAILLAETDGTGRIFYRNRSDNRGRKAGNIESFIRRSGGAYELAIVLDADSLMEGETMRGMIARMQAEPDLGLLQTLPRIIGARSLFGRAIQFSSAFHAPFFTRGLIRLQGGTGTYWGHNAIFRIRAFAACCGLPELPGKPPLGGTILSHDYVEAALLARGGWRVEIDERFGGSFEEGPENLLAYARRDRRWCQGNLQHTRLITAPGLRGWSRFQFLQGALTYLVAPLWALFLLVSVLVTVTTPLPDYFPEPQGLFPVFPDDPTGGLIALALGICCLLLLPKIAIWAGVVRTGRVRFFGGAALSSLSVIAEVLLSSLLAPLMMAYQTHAVAKVLLGHDGGWPAGQRGEGSLGLAESWRASRGIALTGTALLAAGLHFSPTLVIWLLPVGLPLVAAPLLVAVTSQPVSTAVFLVSDDIRSSPVVSDFHATFRYWVLPDEFEPV</sequence>
<keyword evidence="15" id="KW-1185">Reference proteome</keyword>
<feature type="transmembrane region" description="Helical" evidence="12">
    <location>
        <begin position="366"/>
        <end position="390"/>
    </location>
</feature>
<evidence type="ECO:0000313" key="14">
    <source>
        <dbReference type="EMBL" id="SDK88053.1"/>
    </source>
</evidence>
<dbReference type="Proteomes" id="UP000199382">
    <property type="component" value="Unassembled WGS sequence"/>
</dbReference>
<dbReference type="Pfam" id="PF13632">
    <property type="entry name" value="Glyco_trans_2_3"/>
    <property type="match status" value="1"/>
</dbReference>
<dbReference type="InterPro" id="IPR050321">
    <property type="entry name" value="Glycosyltr_2/OpgH_subfam"/>
</dbReference>
<keyword evidence="6" id="KW-0997">Cell inner membrane</keyword>
<dbReference type="GO" id="GO:0005886">
    <property type="term" value="C:plasma membrane"/>
    <property type="evidence" value="ECO:0007669"/>
    <property type="project" value="UniProtKB-SubCell"/>
</dbReference>
<keyword evidence="5" id="KW-1003">Cell membrane</keyword>
<evidence type="ECO:0000256" key="8">
    <source>
        <dbReference type="ARBA" id="ARBA00022679"/>
    </source>
</evidence>
<evidence type="ECO:0000256" key="11">
    <source>
        <dbReference type="ARBA" id="ARBA00023136"/>
    </source>
</evidence>
<comment type="subcellular location">
    <subcellularLocation>
        <location evidence="1">Cell inner membrane</location>
        <topology evidence="1">Multi-pass membrane protein</topology>
    </subcellularLocation>
</comment>
<keyword evidence="11 12" id="KW-0472">Membrane</keyword>
<dbReference type="NCBIfam" id="NF003959">
    <property type="entry name" value="PRK05454.2-2"/>
    <property type="match status" value="1"/>
</dbReference>
<evidence type="ECO:0000256" key="7">
    <source>
        <dbReference type="ARBA" id="ARBA00022676"/>
    </source>
</evidence>
<evidence type="ECO:0000256" key="12">
    <source>
        <dbReference type="SAM" id="Phobius"/>
    </source>
</evidence>
<dbReference type="NCBIfam" id="NF003958">
    <property type="entry name" value="PRK05454.2-1"/>
    <property type="match status" value="1"/>
</dbReference>
<evidence type="ECO:0000256" key="4">
    <source>
        <dbReference type="ARBA" id="ARBA00020585"/>
    </source>
</evidence>
<dbReference type="AlphaFoldDB" id="A0A1G9FIQ9"/>
<dbReference type="Gene3D" id="3.90.550.10">
    <property type="entry name" value="Spore Coat Polysaccharide Biosynthesis Protein SpsA, Chain A"/>
    <property type="match status" value="1"/>
</dbReference>
<dbReference type="PANTHER" id="PTHR43867">
    <property type="entry name" value="CELLULOSE SYNTHASE CATALYTIC SUBUNIT A [UDP-FORMING]"/>
    <property type="match status" value="1"/>
</dbReference>
<comment type="pathway">
    <text evidence="2">Glycan metabolism; osmoregulated periplasmic glucan (OPG) biosynthesis.</text>
</comment>
<evidence type="ECO:0000256" key="3">
    <source>
        <dbReference type="ARBA" id="ARBA00009337"/>
    </source>
</evidence>
<protein>
    <recommendedName>
        <fullName evidence="4">Glucans biosynthesis glucosyltransferase H</fullName>
    </recommendedName>
</protein>
<proteinExistence type="inferred from homology"/>
<dbReference type="InterPro" id="IPR001173">
    <property type="entry name" value="Glyco_trans_2-like"/>
</dbReference>
<name>A0A1G9FIQ9_9RHOB</name>
<dbReference type="GO" id="GO:0016758">
    <property type="term" value="F:hexosyltransferase activity"/>
    <property type="evidence" value="ECO:0007669"/>
    <property type="project" value="TreeGrafter"/>
</dbReference>
<evidence type="ECO:0000256" key="9">
    <source>
        <dbReference type="ARBA" id="ARBA00022692"/>
    </source>
</evidence>
<comment type="similarity">
    <text evidence="3">Belongs to the glycosyltransferase 2 family. OpgH subfamily.</text>
</comment>
<feature type="transmembrane region" description="Helical" evidence="12">
    <location>
        <begin position="410"/>
        <end position="430"/>
    </location>
</feature>
<dbReference type="STRING" id="571298.SAMN04488026_105732"/>
<evidence type="ECO:0000259" key="13">
    <source>
        <dbReference type="Pfam" id="PF13632"/>
    </source>
</evidence>
<feature type="transmembrane region" description="Helical" evidence="12">
    <location>
        <begin position="47"/>
        <end position="68"/>
    </location>
</feature>
<evidence type="ECO:0000256" key="10">
    <source>
        <dbReference type="ARBA" id="ARBA00022989"/>
    </source>
</evidence>
<accession>A0A1G9FIQ9</accession>
<keyword evidence="9 12" id="KW-0812">Transmembrane</keyword>
<keyword evidence="8 14" id="KW-0808">Transferase</keyword>
<keyword evidence="7" id="KW-0328">Glycosyltransferase</keyword>
<dbReference type="SUPFAM" id="SSF53448">
    <property type="entry name" value="Nucleotide-diphospho-sugar transferases"/>
    <property type="match status" value="1"/>
</dbReference>
<dbReference type="EMBL" id="FNEK01000057">
    <property type="protein sequence ID" value="SDK88053.1"/>
    <property type="molecule type" value="Genomic_DNA"/>
</dbReference>